<dbReference type="Proteomes" id="UP000299102">
    <property type="component" value="Unassembled WGS sequence"/>
</dbReference>
<sequence>MNRQRHYSASNNYRGLEEAVNTILEDTDDDLEYDLTIIPPEPSVVTDEEEGFDGGQISSTLPNDVPREIEAFIHNIGILSDSEESSDYEPLSAKKARIRRNNIKPPLVHLQYLRLHKIDQ</sequence>
<proteinExistence type="predicted"/>
<dbReference type="AlphaFoldDB" id="A0A4C1Y1Y9"/>
<evidence type="ECO:0000313" key="2">
    <source>
        <dbReference type="EMBL" id="GBP69403.1"/>
    </source>
</evidence>
<evidence type="ECO:0000313" key="3">
    <source>
        <dbReference type="Proteomes" id="UP000299102"/>
    </source>
</evidence>
<comment type="caution">
    <text evidence="2">The sequence shown here is derived from an EMBL/GenBank/DDBJ whole genome shotgun (WGS) entry which is preliminary data.</text>
</comment>
<accession>A0A4C1Y1Y9</accession>
<reference evidence="2 3" key="1">
    <citation type="journal article" date="2019" name="Commun. Biol.">
        <title>The bagworm genome reveals a unique fibroin gene that provides high tensile strength.</title>
        <authorList>
            <person name="Kono N."/>
            <person name="Nakamura H."/>
            <person name="Ohtoshi R."/>
            <person name="Tomita M."/>
            <person name="Numata K."/>
            <person name="Arakawa K."/>
        </authorList>
    </citation>
    <scope>NUCLEOTIDE SEQUENCE [LARGE SCALE GENOMIC DNA]</scope>
</reference>
<name>A0A4C1Y1Y9_EUMVA</name>
<organism evidence="2 3">
    <name type="scientific">Eumeta variegata</name>
    <name type="common">Bagworm moth</name>
    <name type="synonym">Eumeta japonica</name>
    <dbReference type="NCBI Taxonomy" id="151549"/>
    <lineage>
        <taxon>Eukaryota</taxon>
        <taxon>Metazoa</taxon>
        <taxon>Ecdysozoa</taxon>
        <taxon>Arthropoda</taxon>
        <taxon>Hexapoda</taxon>
        <taxon>Insecta</taxon>
        <taxon>Pterygota</taxon>
        <taxon>Neoptera</taxon>
        <taxon>Endopterygota</taxon>
        <taxon>Lepidoptera</taxon>
        <taxon>Glossata</taxon>
        <taxon>Ditrysia</taxon>
        <taxon>Tineoidea</taxon>
        <taxon>Psychidae</taxon>
        <taxon>Oiketicinae</taxon>
        <taxon>Eumeta</taxon>
    </lineage>
</organism>
<evidence type="ECO:0008006" key="4">
    <source>
        <dbReference type="Google" id="ProtNLM"/>
    </source>
</evidence>
<dbReference type="EMBL" id="BGZK01001039">
    <property type="protein sequence ID" value="GBP69403.1"/>
    <property type="molecule type" value="Genomic_DNA"/>
</dbReference>
<gene>
    <name evidence="2" type="ORF">EVAR_54822_1</name>
</gene>
<protein>
    <recommendedName>
        <fullName evidence="4">PiggyBac transposable element-derived protein domain-containing protein</fullName>
    </recommendedName>
</protein>
<keyword evidence="3" id="KW-1185">Reference proteome</keyword>
<dbReference type="OrthoDB" id="6916224at2759"/>
<feature type="region of interest" description="Disordered" evidence="1">
    <location>
        <begin position="44"/>
        <end position="63"/>
    </location>
</feature>
<evidence type="ECO:0000256" key="1">
    <source>
        <dbReference type="SAM" id="MobiDB-lite"/>
    </source>
</evidence>